<comment type="caution">
    <text evidence="2">The sequence shown here is derived from an EMBL/GenBank/DDBJ whole genome shotgun (WGS) entry which is preliminary data.</text>
</comment>
<dbReference type="Proteomes" id="UP001285441">
    <property type="component" value="Unassembled WGS sequence"/>
</dbReference>
<proteinExistence type="predicted"/>
<dbReference type="AlphaFoldDB" id="A0AAE0U7U6"/>
<sequence>MVKLTCHPWVEPAPGGAPYLCLAVFDHSYIDPWIHCPTDLGQSTATSCSTPRTHSRGSGKKHMTQGPLLLSTRPFGCRPLALRTSSPCSEGVCRAKRLLRGNNQSETEQQPILRDPPAAHCPTSYQLVTPRLDFSWGDQTHTESAMLASNCVSAVRPDHGNKRSLTLTESGYRSGAPSFLRDIPVTLPNTSHQESSRGHICHPFPLFSSFQAS</sequence>
<accession>A0AAE0U7U6</accession>
<evidence type="ECO:0000256" key="1">
    <source>
        <dbReference type="SAM" id="MobiDB-lite"/>
    </source>
</evidence>
<protein>
    <submittedName>
        <fullName evidence="2">Uncharacterized protein</fullName>
    </submittedName>
</protein>
<reference evidence="2" key="1">
    <citation type="journal article" date="2023" name="Mol. Phylogenet. Evol.">
        <title>Genome-scale phylogeny and comparative genomics of the fungal order Sordariales.</title>
        <authorList>
            <person name="Hensen N."/>
            <person name="Bonometti L."/>
            <person name="Westerberg I."/>
            <person name="Brannstrom I.O."/>
            <person name="Guillou S."/>
            <person name="Cros-Aarteil S."/>
            <person name="Calhoun S."/>
            <person name="Haridas S."/>
            <person name="Kuo A."/>
            <person name="Mondo S."/>
            <person name="Pangilinan J."/>
            <person name="Riley R."/>
            <person name="LaButti K."/>
            <person name="Andreopoulos B."/>
            <person name="Lipzen A."/>
            <person name="Chen C."/>
            <person name="Yan M."/>
            <person name="Daum C."/>
            <person name="Ng V."/>
            <person name="Clum A."/>
            <person name="Steindorff A."/>
            <person name="Ohm R.A."/>
            <person name="Martin F."/>
            <person name="Silar P."/>
            <person name="Natvig D.O."/>
            <person name="Lalanne C."/>
            <person name="Gautier V."/>
            <person name="Ament-Velasquez S.L."/>
            <person name="Kruys A."/>
            <person name="Hutchinson M.I."/>
            <person name="Powell A.J."/>
            <person name="Barry K."/>
            <person name="Miller A.N."/>
            <person name="Grigoriev I.V."/>
            <person name="Debuchy R."/>
            <person name="Gladieux P."/>
            <person name="Hiltunen Thoren M."/>
            <person name="Johannesson H."/>
        </authorList>
    </citation>
    <scope>NUCLEOTIDE SEQUENCE</scope>
    <source>
        <strain evidence="2">CBS 232.78</strain>
    </source>
</reference>
<reference evidence="2" key="2">
    <citation type="submission" date="2023-06" db="EMBL/GenBank/DDBJ databases">
        <authorList>
            <consortium name="Lawrence Berkeley National Laboratory"/>
            <person name="Haridas S."/>
            <person name="Hensen N."/>
            <person name="Bonometti L."/>
            <person name="Westerberg I."/>
            <person name="Brannstrom I.O."/>
            <person name="Guillou S."/>
            <person name="Cros-Aarteil S."/>
            <person name="Calhoun S."/>
            <person name="Kuo A."/>
            <person name="Mondo S."/>
            <person name="Pangilinan J."/>
            <person name="Riley R."/>
            <person name="LaButti K."/>
            <person name="Andreopoulos B."/>
            <person name="Lipzen A."/>
            <person name="Chen C."/>
            <person name="Yanf M."/>
            <person name="Daum C."/>
            <person name="Ng V."/>
            <person name="Clum A."/>
            <person name="Steindorff A."/>
            <person name="Ohm R."/>
            <person name="Martin F."/>
            <person name="Silar P."/>
            <person name="Natvig D."/>
            <person name="Lalanne C."/>
            <person name="Gautier V."/>
            <person name="Ament-velasquez S.L."/>
            <person name="Kruys A."/>
            <person name="Hutchinson M.I."/>
            <person name="Powell A.J."/>
            <person name="Barry K."/>
            <person name="Miller A.N."/>
            <person name="Grigoriev I.V."/>
            <person name="Debuchy R."/>
            <person name="Gladieux P."/>
            <person name="Thoren M.H."/>
            <person name="Johannesson H."/>
        </authorList>
    </citation>
    <scope>NUCLEOTIDE SEQUENCE</scope>
    <source>
        <strain evidence="2">CBS 232.78</strain>
    </source>
</reference>
<keyword evidence="3" id="KW-1185">Reference proteome</keyword>
<dbReference type="EMBL" id="JAULSW010000001">
    <property type="protein sequence ID" value="KAK3394027.1"/>
    <property type="molecule type" value="Genomic_DNA"/>
</dbReference>
<evidence type="ECO:0000313" key="3">
    <source>
        <dbReference type="Proteomes" id="UP001285441"/>
    </source>
</evidence>
<feature type="region of interest" description="Disordered" evidence="1">
    <location>
        <begin position="43"/>
        <end position="65"/>
    </location>
</feature>
<organism evidence="2 3">
    <name type="scientific">Podospora didyma</name>
    <dbReference type="NCBI Taxonomy" id="330526"/>
    <lineage>
        <taxon>Eukaryota</taxon>
        <taxon>Fungi</taxon>
        <taxon>Dikarya</taxon>
        <taxon>Ascomycota</taxon>
        <taxon>Pezizomycotina</taxon>
        <taxon>Sordariomycetes</taxon>
        <taxon>Sordariomycetidae</taxon>
        <taxon>Sordariales</taxon>
        <taxon>Podosporaceae</taxon>
        <taxon>Podospora</taxon>
    </lineage>
</organism>
<feature type="compositionally biased region" description="Polar residues" evidence="1">
    <location>
        <begin position="43"/>
        <end position="52"/>
    </location>
</feature>
<gene>
    <name evidence="2" type="ORF">B0H63DRAFT_32676</name>
</gene>
<name>A0AAE0U7U6_9PEZI</name>
<evidence type="ECO:0000313" key="2">
    <source>
        <dbReference type="EMBL" id="KAK3394027.1"/>
    </source>
</evidence>
<feature type="compositionally biased region" description="Basic residues" evidence="1">
    <location>
        <begin position="53"/>
        <end position="63"/>
    </location>
</feature>